<dbReference type="GO" id="GO:0004062">
    <property type="term" value="F:aryl sulfotransferase activity"/>
    <property type="evidence" value="ECO:0007669"/>
    <property type="project" value="InterPro"/>
</dbReference>
<dbReference type="SUPFAM" id="SSF50969">
    <property type="entry name" value="YVTN repeat-like/Quinoprotein amine dehydrogenase"/>
    <property type="match status" value="1"/>
</dbReference>
<dbReference type="KEGG" id="mur:EQY75_02610"/>
<dbReference type="PANTHER" id="PTHR35340">
    <property type="entry name" value="PQQ ENZYME REPEAT PROTEIN-RELATED"/>
    <property type="match status" value="1"/>
</dbReference>
<name>A0A411E7B8_9FLAO</name>
<dbReference type="EMBL" id="CP035544">
    <property type="protein sequence ID" value="QBA63537.1"/>
    <property type="molecule type" value="Genomic_DNA"/>
</dbReference>
<dbReference type="InterPro" id="IPR035391">
    <property type="entry name" value="Arylsulfotran_N"/>
</dbReference>
<protein>
    <submittedName>
        <fullName evidence="2">Aryl-sulfate sulfotransferase</fullName>
    </submittedName>
</protein>
<sequence>MSGFFYLFTPKLLISKFYFCASIKSKTLKRLILFPVLAILIPVLFSGCSSGFDYSIEPVLNPNNISPLTAVLQIEAEKPVKATVKVLGEIPWEQHFDSSNTKSEIPVLGLYPDRNNKVAVTLTYEGGEIRDTLEIKTAKTPARFPQIVINSIDRSKMAEGMHGCDIHFANRGKFSSGPMIFDDDGQVRWYLDLSFAGKMVSPFQRLKDGTLLMVSRHVIYEFDMLGKIVRETSIDTNYGMHHDVVELPDGNLLICVGKRNNFIKLDGNYVESDSDFIILFDRKNSKIVREWDVAKVLDVSRKDLNFFRPGDWLHMNGLAYDESDNSIIVSGKNQGLFKISWNNQLQWILSPANNWGKSGRNGEGFETAPYLLTAVNSEGEAYPEKVQLGVESDEEFDFPWGPHAPELMPEGTLLVFDNGTHRNYDPKIQYSRAVEYSIDEENSSVKQLWQYGKERGQDFFSTIVSDVDYLPETDNVLVTSGYLKDKGRLAGKIVEVDRSSGKEVFEATLYLKSINGNKTRSWGQTDILYRSERMPLRY</sequence>
<keyword evidence="2" id="KW-0808">Transferase</keyword>
<gene>
    <name evidence="2" type="ORF">EQY75_02610</name>
</gene>
<dbReference type="Pfam" id="PF05935">
    <property type="entry name" value="Arylsulfotrans"/>
    <property type="match status" value="1"/>
</dbReference>
<dbReference type="InterPro" id="IPR053143">
    <property type="entry name" value="Arylsulfate_ST"/>
</dbReference>
<dbReference type="OrthoDB" id="304912at2"/>
<dbReference type="AlphaFoldDB" id="A0A411E7B8"/>
<evidence type="ECO:0000313" key="2">
    <source>
        <dbReference type="EMBL" id="QBA63537.1"/>
    </source>
</evidence>
<organism evidence="2 3">
    <name type="scientific">Muriicola soli</name>
    <dbReference type="NCBI Taxonomy" id="2507538"/>
    <lineage>
        <taxon>Bacteria</taxon>
        <taxon>Pseudomonadati</taxon>
        <taxon>Bacteroidota</taxon>
        <taxon>Flavobacteriia</taxon>
        <taxon>Flavobacteriales</taxon>
        <taxon>Flavobacteriaceae</taxon>
        <taxon>Muriicola</taxon>
    </lineage>
</organism>
<dbReference type="Pfam" id="PF17425">
    <property type="entry name" value="Arylsulfotran_N"/>
    <property type="match status" value="1"/>
</dbReference>
<reference evidence="2 3" key="1">
    <citation type="submission" date="2019-01" db="EMBL/GenBank/DDBJ databases">
        <title>Muriicola soli sp. nov., isolated from soil.</title>
        <authorList>
            <person name="Kang H.J."/>
            <person name="Kim S.B."/>
        </authorList>
    </citation>
    <scope>NUCLEOTIDE SEQUENCE [LARGE SCALE GENOMIC DNA]</scope>
    <source>
        <strain evidence="2 3">MMS17-SY002</strain>
    </source>
</reference>
<proteinExistence type="predicted"/>
<dbReference type="Proteomes" id="UP000290889">
    <property type="component" value="Chromosome"/>
</dbReference>
<dbReference type="PANTHER" id="PTHR35340:SF10">
    <property type="entry name" value="CYTOPLASMIC PROTEIN"/>
    <property type="match status" value="1"/>
</dbReference>
<dbReference type="InterPro" id="IPR038477">
    <property type="entry name" value="ASST_N_sf"/>
</dbReference>
<keyword evidence="3" id="KW-1185">Reference proteome</keyword>
<feature type="domain" description="Arylsulfotransferase N-terminal" evidence="1">
    <location>
        <begin position="59"/>
        <end position="137"/>
    </location>
</feature>
<evidence type="ECO:0000259" key="1">
    <source>
        <dbReference type="Pfam" id="PF17425"/>
    </source>
</evidence>
<dbReference type="InterPro" id="IPR011044">
    <property type="entry name" value="Quino_amine_DH_bsu"/>
</dbReference>
<evidence type="ECO:0000313" key="3">
    <source>
        <dbReference type="Proteomes" id="UP000290889"/>
    </source>
</evidence>
<dbReference type="Gene3D" id="2.60.40.3100">
    <property type="entry name" value="Arylsulphate sulphotransferase monomer, N-terminal domain"/>
    <property type="match status" value="1"/>
</dbReference>
<accession>A0A411E7B8</accession>
<dbReference type="InterPro" id="IPR010262">
    <property type="entry name" value="Arylsulfotransferase_bact"/>
</dbReference>